<feature type="compositionally biased region" description="Basic residues" evidence="1">
    <location>
        <begin position="327"/>
        <end position="336"/>
    </location>
</feature>
<feature type="region of interest" description="Disordered" evidence="1">
    <location>
        <begin position="327"/>
        <end position="347"/>
    </location>
</feature>
<dbReference type="SUPFAM" id="SSF52047">
    <property type="entry name" value="RNI-like"/>
    <property type="match status" value="1"/>
</dbReference>
<evidence type="ECO:0000256" key="1">
    <source>
        <dbReference type="SAM" id="MobiDB-lite"/>
    </source>
</evidence>
<evidence type="ECO:0000313" key="2">
    <source>
        <dbReference type="Proteomes" id="UP000504609"/>
    </source>
</evidence>
<proteinExistence type="predicted"/>
<sequence length="367" mass="40601">METIEETKIISKTFEKLNLNQKFSSKPTSSDPFAKSLSLDSSHESSFKATPSQSSGTGLPFERKKTPSLVSLCVGLIGKHLEDIISDLDEISASFPSDVKQSITAIARRRKLLDDDVVISLADSSWETLDVSGSDVSDFGLTKVAQTCKLLRAVDISRCNKITAAGISELVQHCCSLETLRCGGCPRSDDTARRCLDIFKPRLDDIEGDSWEDLDTAEIANGAQSLRWLVWPKIDENSLEMFSTECPRITVNPKPSPFAFSGRRVPREALPNIALDEHAIVDIDPKTWAVARCTSRAPVPPLNSSELSLAEKFRLAFLERDTRLAPKRAKNARQHQRRAEREWMTTSTRAKALALASKASKTLQSHT</sequence>
<name>A0A6J1FL68_CUCMO</name>
<dbReference type="GeneID" id="111446756"/>
<dbReference type="InterPro" id="IPR032675">
    <property type="entry name" value="LRR_dom_sf"/>
</dbReference>
<protein>
    <submittedName>
        <fullName evidence="3">Uncharacterized protein LOC111446756</fullName>
    </submittedName>
</protein>
<dbReference type="KEGG" id="cmos:111446756"/>
<accession>A0A6J1FL68</accession>
<organism evidence="2 3">
    <name type="scientific">Cucurbita moschata</name>
    <name type="common">Winter crookneck squash</name>
    <name type="synonym">Cucurbita pepo var. moschata</name>
    <dbReference type="NCBI Taxonomy" id="3662"/>
    <lineage>
        <taxon>Eukaryota</taxon>
        <taxon>Viridiplantae</taxon>
        <taxon>Streptophyta</taxon>
        <taxon>Embryophyta</taxon>
        <taxon>Tracheophyta</taxon>
        <taxon>Spermatophyta</taxon>
        <taxon>Magnoliopsida</taxon>
        <taxon>eudicotyledons</taxon>
        <taxon>Gunneridae</taxon>
        <taxon>Pentapetalae</taxon>
        <taxon>rosids</taxon>
        <taxon>fabids</taxon>
        <taxon>Cucurbitales</taxon>
        <taxon>Cucurbitaceae</taxon>
        <taxon>Cucurbiteae</taxon>
        <taxon>Cucurbita</taxon>
    </lineage>
</organism>
<keyword evidence="2" id="KW-1185">Reference proteome</keyword>
<evidence type="ECO:0000313" key="3">
    <source>
        <dbReference type="RefSeq" id="XP_022941466.1"/>
    </source>
</evidence>
<dbReference type="AlphaFoldDB" id="A0A6J1FL68"/>
<gene>
    <name evidence="3" type="primary">LOC111446756</name>
</gene>
<reference evidence="3" key="1">
    <citation type="submission" date="2025-08" db="UniProtKB">
        <authorList>
            <consortium name="RefSeq"/>
        </authorList>
    </citation>
    <scope>IDENTIFICATION</scope>
    <source>
        <tissue evidence="3">Young leaves</tissue>
    </source>
</reference>
<dbReference type="Gene3D" id="3.80.10.10">
    <property type="entry name" value="Ribonuclease Inhibitor"/>
    <property type="match status" value="1"/>
</dbReference>
<dbReference type="Proteomes" id="UP000504609">
    <property type="component" value="Unplaced"/>
</dbReference>
<dbReference type="RefSeq" id="XP_022941466.1">
    <property type="nucleotide sequence ID" value="XM_023085698.1"/>
</dbReference>